<keyword evidence="2" id="KW-0255">Endonuclease</keyword>
<dbReference type="SUPFAM" id="SSF82771">
    <property type="entry name" value="GIY-YIG endonuclease"/>
    <property type="match status" value="1"/>
</dbReference>
<dbReference type="OrthoDB" id="677560at2"/>
<evidence type="ECO:0000313" key="2">
    <source>
        <dbReference type="EMBL" id="GAP44962.1"/>
    </source>
</evidence>
<dbReference type="AlphaFoldDB" id="A0A0S7C2U0"/>
<dbReference type="InterPro" id="IPR035901">
    <property type="entry name" value="GIY-YIG_endonuc_sf"/>
</dbReference>
<protein>
    <submittedName>
        <fullName evidence="2">Predicted endonuclease, GIY-YIG superfamily</fullName>
    </submittedName>
</protein>
<organism evidence="2">
    <name type="scientific">Lentimicrobium saccharophilum</name>
    <dbReference type="NCBI Taxonomy" id="1678841"/>
    <lineage>
        <taxon>Bacteria</taxon>
        <taxon>Pseudomonadati</taxon>
        <taxon>Bacteroidota</taxon>
        <taxon>Bacteroidia</taxon>
        <taxon>Bacteroidales</taxon>
        <taxon>Lentimicrobiaceae</taxon>
        <taxon>Lentimicrobium</taxon>
    </lineage>
</organism>
<dbReference type="EMBL" id="DF968183">
    <property type="protein sequence ID" value="GAP44962.1"/>
    <property type="molecule type" value="Genomic_DNA"/>
</dbReference>
<keyword evidence="2" id="KW-0378">Hydrolase</keyword>
<dbReference type="Gene3D" id="3.40.1440.10">
    <property type="entry name" value="GIY-YIG endonuclease"/>
    <property type="match status" value="1"/>
</dbReference>
<dbReference type="CDD" id="cd10449">
    <property type="entry name" value="GIY-YIG_SLX1_like"/>
    <property type="match status" value="1"/>
</dbReference>
<gene>
    <name evidence="2" type="ORF">TBC1_12778</name>
</gene>
<dbReference type="InterPro" id="IPR000305">
    <property type="entry name" value="GIY-YIG_endonuc"/>
</dbReference>
<reference evidence="2" key="1">
    <citation type="journal article" date="2015" name="Genome Announc.">
        <title>Draft Genome Sequence of Bacteroidales Strain TBC1, a Novel Isolate from a Methanogenic Wastewater Treatment System.</title>
        <authorList>
            <person name="Tourlousse D.M."/>
            <person name="Matsuura N."/>
            <person name="Sun L."/>
            <person name="Toyonaga M."/>
            <person name="Kuroda K."/>
            <person name="Ohashi A."/>
            <person name="Cruz R."/>
            <person name="Yamaguchi T."/>
            <person name="Sekiguchi Y."/>
        </authorList>
    </citation>
    <scope>NUCLEOTIDE SEQUENCE [LARGE SCALE GENOMIC DNA]</scope>
    <source>
        <strain evidence="2">TBC1</strain>
    </source>
</reference>
<evidence type="ECO:0000313" key="3">
    <source>
        <dbReference type="Proteomes" id="UP000053091"/>
    </source>
</evidence>
<sequence length="90" mass="10623">MPYTYILFSESLNRFYTGSTRDTVDVRLYKHKNRHSGFTAGAMDWVVVFSEYFDNYVDDRARELQIKAWKNRRSIIQLIEKTRNGSGHPG</sequence>
<proteinExistence type="predicted"/>
<name>A0A0S7C2U0_9BACT</name>
<dbReference type="Pfam" id="PF01541">
    <property type="entry name" value="GIY-YIG"/>
    <property type="match status" value="1"/>
</dbReference>
<keyword evidence="3" id="KW-1185">Reference proteome</keyword>
<dbReference type="STRING" id="1678841.TBC1_12778"/>
<dbReference type="GO" id="GO:0004519">
    <property type="term" value="F:endonuclease activity"/>
    <property type="evidence" value="ECO:0007669"/>
    <property type="project" value="UniProtKB-KW"/>
</dbReference>
<evidence type="ECO:0000259" key="1">
    <source>
        <dbReference type="PROSITE" id="PS50164"/>
    </source>
</evidence>
<keyword evidence="2" id="KW-0540">Nuclease</keyword>
<dbReference type="PROSITE" id="PS50164">
    <property type="entry name" value="GIY_YIG"/>
    <property type="match status" value="1"/>
</dbReference>
<accession>A0A0S7C2U0</accession>
<dbReference type="RefSeq" id="WP_062044944.1">
    <property type="nucleotide sequence ID" value="NZ_DF968183.1"/>
</dbReference>
<dbReference type="Proteomes" id="UP000053091">
    <property type="component" value="Unassembled WGS sequence"/>
</dbReference>
<feature type="domain" description="GIY-YIG" evidence="1">
    <location>
        <begin position="1"/>
        <end position="76"/>
    </location>
</feature>